<gene>
    <name evidence="2" type="ORF">GA0070213_102113</name>
</gene>
<evidence type="ECO:0000313" key="3">
    <source>
        <dbReference type="Proteomes" id="UP000199360"/>
    </source>
</evidence>
<protein>
    <submittedName>
        <fullName evidence="2">3-hydroxyacyl-[acyl-carrier-protein] dehydratase</fullName>
    </submittedName>
</protein>
<dbReference type="SUPFAM" id="SSF54637">
    <property type="entry name" value="Thioesterase/thiol ester dehydrase-isomerase"/>
    <property type="match status" value="1"/>
</dbReference>
<proteinExistence type="predicted"/>
<reference evidence="3" key="1">
    <citation type="submission" date="2016-06" db="EMBL/GenBank/DDBJ databases">
        <authorList>
            <person name="Varghese N."/>
            <person name="Submissions Spin"/>
        </authorList>
    </citation>
    <scope>NUCLEOTIDE SEQUENCE [LARGE SCALE GENOMIC DNA]</scope>
    <source>
        <strain evidence="3">DSM 45647</strain>
    </source>
</reference>
<dbReference type="Gene3D" id="3.10.129.10">
    <property type="entry name" value="Hotdog Thioesterase"/>
    <property type="match status" value="1"/>
</dbReference>
<accession>A0A1C5H077</accession>
<dbReference type="InterPro" id="IPR029069">
    <property type="entry name" value="HotDog_dom_sf"/>
</dbReference>
<dbReference type="Pfam" id="PF22818">
    <property type="entry name" value="ApeI-like"/>
    <property type="match status" value="1"/>
</dbReference>
<dbReference type="RefSeq" id="WP_091057097.1">
    <property type="nucleotide sequence ID" value="NZ_FMDM01000002.1"/>
</dbReference>
<dbReference type="OrthoDB" id="9787658at2"/>
<evidence type="ECO:0000313" key="2">
    <source>
        <dbReference type="EMBL" id="SCG39469.1"/>
    </source>
</evidence>
<sequence>MTVAAPAFAPDRTPAQTYAEAAAPLPAVAWVEVAAGPRGGITLRAGTTVDPDDVYLTGHFPELTVYPGVFTLETLRQAVTAAVGHCAGRPPELHRLRSARFLAPLLAGDTLTVEASVGPVAQDQSFEVTARCVRGDGVRTATVRAVFRWPVEDGDDGR</sequence>
<organism evidence="2 3">
    <name type="scientific">Micromonospora humi</name>
    <dbReference type="NCBI Taxonomy" id="745366"/>
    <lineage>
        <taxon>Bacteria</taxon>
        <taxon>Bacillati</taxon>
        <taxon>Actinomycetota</taxon>
        <taxon>Actinomycetes</taxon>
        <taxon>Micromonosporales</taxon>
        <taxon>Micromonosporaceae</taxon>
        <taxon>Micromonospora</taxon>
    </lineage>
</organism>
<name>A0A1C5H077_9ACTN</name>
<dbReference type="EMBL" id="FMDM01000002">
    <property type="protein sequence ID" value="SCG39469.1"/>
    <property type="molecule type" value="Genomic_DNA"/>
</dbReference>
<dbReference type="STRING" id="745366.GA0070213_102113"/>
<feature type="domain" description="ApeI dehydratase-like" evidence="1">
    <location>
        <begin position="44"/>
        <end position="129"/>
    </location>
</feature>
<keyword evidence="3" id="KW-1185">Reference proteome</keyword>
<dbReference type="InterPro" id="IPR054545">
    <property type="entry name" value="ApeI-like"/>
</dbReference>
<dbReference type="Proteomes" id="UP000199360">
    <property type="component" value="Unassembled WGS sequence"/>
</dbReference>
<dbReference type="AlphaFoldDB" id="A0A1C5H077"/>
<evidence type="ECO:0000259" key="1">
    <source>
        <dbReference type="Pfam" id="PF22818"/>
    </source>
</evidence>